<organism evidence="1 2">
    <name type="scientific">Nocardia iowensis</name>
    <dbReference type="NCBI Taxonomy" id="204891"/>
    <lineage>
        <taxon>Bacteria</taxon>
        <taxon>Bacillati</taxon>
        <taxon>Actinomycetota</taxon>
        <taxon>Actinomycetes</taxon>
        <taxon>Mycobacteriales</taxon>
        <taxon>Nocardiaceae</taxon>
        <taxon>Nocardia</taxon>
    </lineage>
</organism>
<protein>
    <submittedName>
        <fullName evidence="1">Uncharacterized protein</fullName>
    </submittedName>
</protein>
<gene>
    <name evidence="1" type="ORF">KV110_22015</name>
</gene>
<dbReference type="RefSeq" id="WP_218469166.1">
    <property type="nucleotide sequence ID" value="NZ_BAABJN010000008.1"/>
</dbReference>
<proteinExistence type="predicted"/>
<accession>A0ABX8RF97</accession>
<name>A0ABX8RF97_NOCIO</name>
<dbReference type="Proteomes" id="UP000694257">
    <property type="component" value="Chromosome"/>
</dbReference>
<evidence type="ECO:0000313" key="1">
    <source>
        <dbReference type="EMBL" id="QXN88283.1"/>
    </source>
</evidence>
<dbReference type="EMBL" id="CP078145">
    <property type="protein sequence ID" value="QXN88283.1"/>
    <property type="molecule type" value="Genomic_DNA"/>
</dbReference>
<keyword evidence="2" id="KW-1185">Reference proteome</keyword>
<reference evidence="1 2" key="1">
    <citation type="submission" date="2021-07" db="EMBL/GenBank/DDBJ databases">
        <title>Whole Genome Sequence of Nocardia Iowensis.</title>
        <authorList>
            <person name="Lamm A."/>
            <person name="Collins-Fairclough A.M."/>
            <person name="Bunk B."/>
            <person name="Sproer C."/>
        </authorList>
    </citation>
    <scope>NUCLEOTIDE SEQUENCE [LARGE SCALE GENOMIC DNA]</scope>
    <source>
        <strain evidence="1 2">NRRL 5646</strain>
    </source>
</reference>
<sequence length="419" mass="44656">MPTETPPPNTRPQHTAPTTAQFAVKVRIIGTPTAADLDKVTESVASGVGRRLRASRVTSSPATEAELTHLRAQAEWLHAADAEAKLRAEGPPTILNPRYRWQPLADLLRGVASRSGTDPATYVAVADAITSLYRAARDEAGSVDYRIGKSELLETGMTAEDIAEVDRIFTATGFAPEGTPVRDWAIDDGTGTGWILARRKTEREANNIARGLRARQQATVRQQAEELIWGLLYALGGAKRGSASANLVVPRAGAADGPARTYLPRTGASKDTAVPFAGLVPAPLGEVRSNIGFQRELAVARLTGGRLARSGRVSEGGTLEDLKLRFQRANGESGAVDVDVIGPQGELILVGGPGKSGAKMSLTIQRIADLKLAAAQRRVGALAYFTSDTPKDVLDKAIKHLGADNVRLFDAPQYREPPR</sequence>
<evidence type="ECO:0000313" key="2">
    <source>
        <dbReference type="Proteomes" id="UP000694257"/>
    </source>
</evidence>